<dbReference type="EMBL" id="JACIID010000008">
    <property type="protein sequence ID" value="MBB4537238.1"/>
    <property type="molecule type" value="Genomic_DNA"/>
</dbReference>
<reference evidence="3 4" key="1">
    <citation type="submission" date="2020-08" db="EMBL/GenBank/DDBJ databases">
        <title>Genomic Encyclopedia of Type Strains, Phase IV (KMG-V): Genome sequencing to study the core and pangenomes of soil and plant-associated prokaryotes.</title>
        <authorList>
            <person name="Whitman W."/>
        </authorList>
    </citation>
    <scope>NUCLEOTIDE SEQUENCE [LARGE SCALE GENOMIC DNA]</scope>
    <source>
        <strain evidence="1 4">SEMIA 471</strain>
        <strain evidence="2 3">SEMIA 489</strain>
    </source>
</reference>
<organism evidence="2 3">
    <name type="scientific">Rhizobium etli</name>
    <dbReference type="NCBI Taxonomy" id="29449"/>
    <lineage>
        <taxon>Bacteria</taxon>
        <taxon>Pseudomonadati</taxon>
        <taxon>Pseudomonadota</taxon>
        <taxon>Alphaproteobacteria</taxon>
        <taxon>Hyphomicrobiales</taxon>
        <taxon>Rhizobiaceae</taxon>
        <taxon>Rhizobium/Agrobacterium group</taxon>
        <taxon>Rhizobium</taxon>
    </lineage>
</organism>
<protein>
    <submittedName>
        <fullName evidence="2">Uncharacterized protein</fullName>
    </submittedName>
</protein>
<dbReference type="RefSeq" id="WP_183842874.1">
    <property type="nucleotide sequence ID" value="NZ_JACIHU010000008.1"/>
</dbReference>
<dbReference type="Proteomes" id="UP000523431">
    <property type="component" value="Unassembled WGS sequence"/>
</dbReference>
<evidence type="ECO:0000313" key="1">
    <source>
        <dbReference type="EMBL" id="MBB4481147.1"/>
    </source>
</evidence>
<evidence type="ECO:0000313" key="3">
    <source>
        <dbReference type="Proteomes" id="UP000523431"/>
    </source>
</evidence>
<comment type="caution">
    <text evidence="2">The sequence shown here is derived from an EMBL/GenBank/DDBJ whole genome shotgun (WGS) entry which is preliminary data.</text>
</comment>
<accession>A0A7W6ZJI7</accession>
<evidence type="ECO:0000313" key="2">
    <source>
        <dbReference type="EMBL" id="MBB4537238.1"/>
    </source>
</evidence>
<name>A0A7W6ZJI7_RHIET</name>
<dbReference type="AlphaFoldDB" id="A0A7W6ZJI7"/>
<proteinExistence type="predicted"/>
<evidence type="ECO:0000313" key="4">
    <source>
        <dbReference type="Proteomes" id="UP000557344"/>
    </source>
</evidence>
<dbReference type="EMBL" id="JACIHU010000008">
    <property type="protein sequence ID" value="MBB4481147.1"/>
    <property type="molecule type" value="Genomic_DNA"/>
</dbReference>
<sequence length="143" mass="15860">MVVSVNFVIACAAASSLSRRSLTNCRRMRNLPAFTTCAPKWRRYGTIRIGPNELVVSLCLHQQIQRLQRCYGPNRVTNNIRRLGRVKKKCAKQEEAKQIAIETVKNGGNIPPGNSLSYFAGQRTTAPACLDGTFPRGTPLDID</sequence>
<gene>
    <name evidence="1" type="ORF">GGE46_003743</name>
    <name evidence="2" type="ORF">GGE57_004002</name>
</gene>
<dbReference type="Proteomes" id="UP000557344">
    <property type="component" value="Unassembled WGS sequence"/>
</dbReference>